<reference evidence="6" key="1">
    <citation type="submission" date="2021-01" db="EMBL/GenBank/DDBJ databases">
        <title>Adiantum capillus-veneris genome.</title>
        <authorList>
            <person name="Fang Y."/>
            <person name="Liao Q."/>
        </authorList>
    </citation>
    <scope>NUCLEOTIDE SEQUENCE</scope>
    <source>
        <strain evidence="6">H3</strain>
        <tissue evidence="6">Leaf</tissue>
    </source>
</reference>
<accession>A0A9D4UHB9</accession>
<feature type="region of interest" description="Disordered" evidence="4">
    <location>
        <begin position="727"/>
        <end position="747"/>
    </location>
</feature>
<dbReference type="PANTHER" id="PTHR46183:SF8">
    <property type="entry name" value="PROTEIN CLMP1"/>
    <property type="match status" value="1"/>
</dbReference>
<feature type="region of interest" description="Disordered" evidence="4">
    <location>
        <begin position="1"/>
        <end position="66"/>
    </location>
</feature>
<gene>
    <name evidence="6" type="ORF">GOP47_0017952</name>
</gene>
<keyword evidence="2 3" id="KW-0802">TPR repeat</keyword>
<dbReference type="CDD" id="cd05992">
    <property type="entry name" value="PB1"/>
    <property type="match status" value="1"/>
</dbReference>
<dbReference type="InterPro" id="IPR044517">
    <property type="entry name" value="PHOX1-4"/>
</dbReference>
<sequence length="882" mass="99058">MAADDHRSHYAANASNQRLEEPQIGKKDLNGRRSPGHISPTCPHHDHHHHFHQHHKREGKDGSDLRKNLVPKHSVAENGKSPSKPQEYTPYMAARAKELKEEGNRLFQKKDYSSAMDQYELALKLTPPDHPDRAIFHSNRAACLMQMKPIKYEDAIHECNLALRAHPGFPRALLRRARAFEETGKLELALEDVELLLQGDVSHPDAVEMARRIRLCIENDGIEPEQDDQGTQPTPTSPSDERTAEMPANARIESREAPSVSIPVCNEEMEVNTYNEDDDGTVLTPVPSSRRMQIPPKPSSQQTRFQPTPHTPSHEALLHTPPCEDSLRTAPVDSSDANNLPPFDPCKSESLKKVIHQDSIQILQLDDKIPHMRPLKLIYDHDIRLAEMPLDCKFGDLRKLVRERFPSSKSILIKYKDAEGDLVTITSTHDLRLAEAAAAIEAASRSFRMASIGPFPQGQDKEDSAIGLPVVPSTLDQLRLHVMEVPADQEPHDKEEILMVKADDSAVSRDITEKTESPDSKLLLNEEAKSKGKEDFDKWLLDFAQLFRSHLGIDPNGHIDLHERGMELCAEALEEVASTEEAHKLFDLAASKFQEMAALGFLNWGNVYMCAARKQLPHDDSEDSELDFCDRLQAGFDWAQAQYALAEQKFAESIHVKPDFCDAMLSLGQKDFESAKLHWSLAIAKQIDLSSWDSFEMLKLFHKAEKTMEEAADLVEMQECSTKEIKSSAEEMEDAGKSQGNGNADRAKSTFGQDVALKAQVYLFWGNILYEHSQVVFRLGLPSWKELLDAAVEKFEVAGASPLDVSTALQKHLSNSAVFLEAAERIGQEEGPNDEKDKVDNPVEPAQKVVVHDFLAEDDNTTEREMTSNDDRIFDDMIALEH</sequence>
<evidence type="ECO:0000256" key="2">
    <source>
        <dbReference type="ARBA" id="ARBA00022803"/>
    </source>
</evidence>
<organism evidence="6 7">
    <name type="scientific">Adiantum capillus-veneris</name>
    <name type="common">Maidenhair fern</name>
    <dbReference type="NCBI Taxonomy" id="13818"/>
    <lineage>
        <taxon>Eukaryota</taxon>
        <taxon>Viridiplantae</taxon>
        <taxon>Streptophyta</taxon>
        <taxon>Embryophyta</taxon>
        <taxon>Tracheophyta</taxon>
        <taxon>Polypodiopsida</taxon>
        <taxon>Polypodiidae</taxon>
        <taxon>Polypodiales</taxon>
        <taxon>Pteridineae</taxon>
        <taxon>Pteridaceae</taxon>
        <taxon>Vittarioideae</taxon>
        <taxon>Adiantum</taxon>
    </lineage>
</organism>
<dbReference type="InterPro" id="IPR000270">
    <property type="entry name" value="PB1_dom"/>
</dbReference>
<feature type="compositionally biased region" description="Basic and acidic residues" evidence="4">
    <location>
        <begin position="18"/>
        <end position="31"/>
    </location>
</feature>
<feature type="compositionally biased region" description="Basic residues" evidence="4">
    <location>
        <begin position="45"/>
        <end position="57"/>
    </location>
</feature>
<name>A0A9D4UHB9_ADICA</name>
<dbReference type="SMART" id="SM00666">
    <property type="entry name" value="PB1"/>
    <property type="match status" value="1"/>
</dbReference>
<dbReference type="OrthoDB" id="2942533at2759"/>
<evidence type="ECO:0000256" key="1">
    <source>
        <dbReference type="ARBA" id="ARBA00022737"/>
    </source>
</evidence>
<keyword evidence="7" id="KW-1185">Reference proteome</keyword>
<feature type="compositionally biased region" description="Polar residues" evidence="4">
    <location>
        <begin position="299"/>
        <end position="308"/>
    </location>
</feature>
<evidence type="ECO:0000313" key="6">
    <source>
        <dbReference type="EMBL" id="KAI5067424.1"/>
    </source>
</evidence>
<dbReference type="InterPro" id="IPR019734">
    <property type="entry name" value="TPR_rpt"/>
</dbReference>
<dbReference type="EMBL" id="JABFUD020000017">
    <property type="protein sequence ID" value="KAI5067424.1"/>
    <property type="molecule type" value="Genomic_DNA"/>
</dbReference>
<dbReference type="PANTHER" id="PTHR46183">
    <property type="entry name" value="PROTEIN CLMP1"/>
    <property type="match status" value="1"/>
</dbReference>
<dbReference type="AlphaFoldDB" id="A0A9D4UHB9"/>
<feature type="repeat" description="TPR" evidence="3">
    <location>
        <begin position="96"/>
        <end position="129"/>
    </location>
</feature>
<comment type="caution">
    <text evidence="6">The sequence shown here is derived from an EMBL/GenBank/DDBJ whole genome shotgun (WGS) entry which is preliminary data.</text>
</comment>
<evidence type="ECO:0000256" key="4">
    <source>
        <dbReference type="SAM" id="MobiDB-lite"/>
    </source>
</evidence>
<protein>
    <recommendedName>
        <fullName evidence="5">PB1 domain-containing protein</fullName>
    </recommendedName>
</protein>
<dbReference type="Gene3D" id="1.25.40.10">
    <property type="entry name" value="Tetratricopeptide repeat domain"/>
    <property type="match status" value="1"/>
</dbReference>
<dbReference type="Pfam" id="PF00564">
    <property type="entry name" value="PB1"/>
    <property type="match status" value="1"/>
</dbReference>
<feature type="compositionally biased region" description="Acidic residues" evidence="4">
    <location>
        <begin position="267"/>
        <end position="280"/>
    </location>
</feature>
<dbReference type="Proteomes" id="UP000886520">
    <property type="component" value="Chromosome 17"/>
</dbReference>
<feature type="region of interest" description="Disordered" evidence="4">
    <location>
        <begin position="221"/>
        <end position="338"/>
    </location>
</feature>
<dbReference type="PROSITE" id="PS50005">
    <property type="entry name" value="TPR"/>
    <property type="match status" value="1"/>
</dbReference>
<evidence type="ECO:0000313" key="7">
    <source>
        <dbReference type="Proteomes" id="UP000886520"/>
    </source>
</evidence>
<dbReference type="Gene3D" id="3.10.20.90">
    <property type="entry name" value="Phosphatidylinositol 3-kinase Catalytic Subunit, Chain A, domain 1"/>
    <property type="match status" value="1"/>
</dbReference>
<evidence type="ECO:0000256" key="3">
    <source>
        <dbReference type="PROSITE-ProRule" id="PRU00339"/>
    </source>
</evidence>
<dbReference type="InterPro" id="IPR011990">
    <property type="entry name" value="TPR-like_helical_dom_sf"/>
</dbReference>
<dbReference type="SUPFAM" id="SSF48452">
    <property type="entry name" value="TPR-like"/>
    <property type="match status" value="1"/>
</dbReference>
<dbReference type="SUPFAM" id="SSF54277">
    <property type="entry name" value="CAD &amp; PB1 domains"/>
    <property type="match status" value="1"/>
</dbReference>
<feature type="domain" description="PB1" evidence="5">
    <location>
        <begin position="372"/>
        <end position="452"/>
    </location>
</feature>
<keyword evidence="1" id="KW-0677">Repeat</keyword>
<proteinExistence type="predicted"/>
<dbReference type="SMART" id="SM00028">
    <property type="entry name" value="TPR"/>
    <property type="match status" value="3"/>
</dbReference>
<feature type="compositionally biased region" description="Polar residues" evidence="4">
    <location>
        <begin position="229"/>
        <end position="238"/>
    </location>
</feature>
<evidence type="ECO:0000259" key="5">
    <source>
        <dbReference type="SMART" id="SM00666"/>
    </source>
</evidence>